<dbReference type="PANTHER" id="PTHR35394">
    <property type="entry name" value="DUF3176 DOMAIN-CONTAINING PROTEIN"/>
    <property type="match status" value="1"/>
</dbReference>
<dbReference type="AlphaFoldDB" id="W3X043"/>
<feature type="transmembrane region" description="Helical" evidence="2">
    <location>
        <begin position="167"/>
        <end position="190"/>
    </location>
</feature>
<sequence>MAYHNDSVTHDDDKPSKTSNDYTQYLSQSMNSSKESDNDELKLQPFGYEASRAHPRTFKSLQPSPDPLPTTSVLGSLWTPLAAQSNEEFRLECQITNPEYGFTKQDDNSRRCLLGGQESMASQPLSSVSASQSDTIVEPPMNHPRSPEAAPVRVEACKSTFSAHRYWAWEISASILGIACIASVVGVLIHEQNKPLSQWGLGQRYLSPNVVVSFLGALAKSACLVAVAEIVSQLKWLHFHNSPQELNDLQLFDEASRGPWGALQLALRKNLRTLLATSASIITIASLLIDPFIQSVFQFPSILTPISEINPPILSSQIYNPSSESFYQECHNPLNNDLQAAVLRPIYNAIKEPLLPCSVERCEWPTITTLGVCSHCIDLRTTIASTCHFSPSKSDYDLKCNYTLQTINKTFKAGFDNGDGDGVGVGSISKTGAHFTVWTSIPEYVGEDEPIKLPSQPAVISKFAFVQFDSDMHLRDYLPRDPGSWDNFTSSSTPPVKQAGQCTMQLCAKTFETPYYGNFTASNLTGPQAPLIINDKVFAESTHGTLMSLNLGSGSDVLMPTNTTFQFNYCEYAQLASYLYSLFNVAMDSKGVVDDSRCGVNTTLKFVPNVGMQLGKVDDVSTLVSQVADSLTEEIRTSVNSSATSGVAKQSEVFIVIRWAWLVLPISVTVLTFALLLVVIMTNHARGLPPWRNSSLALLFHKVDGWDSSEMVFSNHEDMAVRAKEMKAQVTYQEGMLLFSKVE</sequence>
<dbReference type="InParanoid" id="W3X043"/>
<dbReference type="RefSeq" id="XP_007837350.1">
    <property type="nucleotide sequence ID" value="XM_007839159.1"/>
</dbReference>
<name>W3X043_PESFW</name>
<feature type="transmembrane region" description="Helical" evidence="2">
    <location>
        <begin position="274"/>
        <end position="293"/>
    </location>
</feature>
<gene>
    <name evidence="3" type="ORF">PFICI_10578</name>
</gene>
<dbReference type="InterPro" id="IPR021514">
    <property type="entry name" value="DUF3176"/>
</dbReference>
<evidence type="ECO:0000256" key="2">
    <source>
        <dbReference type="SAM" id="Phobius"/>
    </source>
</evidence>
<feature type="compositionally biased region" description="Basic and acidic residues" evidence="1">
    <location>
        <begin position="7"/>
        <end position="16"/>
    </location>
</feature>
<keyword evidence="4" id="KW-1185">Reference proteome</keyword>
<evidence type="ECO:0000313" key="3">
    <source>
        <dbReference type="EMBL" id="ETS78516.1"/>
    </source>
</evidence>
<feature type="transmembrane region" description="Helical" evidence="2">
    <location>
        <begin position="659"/>
        <end position="682"/>
    </location>
</feature>
<protein>
    <submittedName>
        <fullName evidence="3">Uncharacterized protein</fullName>
    </submittedName>
</protein>
<feature type="transmembrane region" description="Helical" evidence="2">
    <location>
        <begin position="210"/>
        <end position="231"/>
    </location>
</feature>
<feature type="compositionally biased region" description="Polar residues" evidence="1">
    <location>
        <begin position="17"/>
        <end position="33"/>
    </location>
</feature>
<dbReference type="eggNOG" id="ENOG502SNDZ">
    <property type="taxonomic scope" value="Eukaryota"/>
</dbReference>
<dbReference type="STRING" id="1229662.W3X043"/>
<reference evidence="4" key="1">
    <citation type="journal article" date="2015" name="BMC Genomics">
        <title>Genomic and transcriptomic analysis of the endophytic fungus Pestalotiopsis fici reveals its lifestyle and high potential for synthesis of natural products.</title>
        <authorList>
            <person name="Wang X."/>
            <person name="Zhang X."/>
            <person name="Liu L."/>
            <person name="Xiang M."/>
            <person name="Wang W."/>
            <person name="Sun X."/>
            <person name="Che Y."/>
            <person name="Guo L."/>
            <person name="Liu G."/>
            <person name="Guo L."/>
            <person name="Wang C."/>
            <person name="Yin W.B."/>
            <person name="Stadler M."/>
            <person name="Zhang X."/>
            <person name="Liu X."/>
        </authorList>
    </citation>
    <scope>NUCLEOTIDE SEQUENCE [LARGE SCALE GENOMIC DNA]</scope>
    <source>
        <strain evidence="4">W106-1 / CGMCC3.15140</strain>
    </source>
</reference>
<keyword evidence="2" id="KW-1133">Transmembrane helix</keyword>
<dbReference type="Proteomes" id="UP000030651">
    <property type="component" value="Unassembled WGS sequence"/>
</dbReference>
<keyword evidence="2" id="KW-0812">Transmembrane</keyword>
<proteinExistence type="predicted"/>
<keyword evidence="2" id="KW-0472">Membrane</keyword>
<dbReference type="EMBL" id="KI912115">
    <property type="protein sequence ID" value="ETS78516.1"/>
    <property type="molecule type" value="Genomic_DNA"/>
</dbReference>
<dbReference type="PANTHER" id="PTHR35394:SF5">
    <property type="entry name" value="DUF3176 DOMAIN-CONTAINING PROTEIN"/>
    <property type="match status" value="1"/>
</dbReference>
<dbReference type="OMA" id="IVENIAW"/>
<dbReference type="GeneID" id="19275591"/>
<dbReference type="OrthoDB" id="5376804at2759"/>
<evidence type="ECO:0000313" key="4">
    <source>
        <dbReference type="Proteomes" id="UP000030651"/>
    </source>
</evidence>
<dbReference type="HOGENOM" id="CLU_015092_4_1_1"/>
<evidence type="ECO:0000256" key="1">
    <source>
        <dbReference type="SAM" id="MobiDB-lite"/>
    </source>
</evidence>
<organism evidence="3 4">
    <name type="scientific">Pestalotiopsis fici (strain W106-1 / CGMCC3.15140)</name>
    <dbReference type="NCBI Taxonomy" id="1229662"/>
    <lineage>
        <taxon>Eukaryota</taxon>
        <taxon>Fungi</taxon>
        <taxon>Dikarya</taxon>
        <taxon>Ascomycota</taxon>
        <taxon>Pezizomycotina</taxon>
        <taxon>Sordariomycetes</taxon>
        <taxon>Xylariomycetidae</taxon>
        <taxon>Amphisphaeriales</taxon>
        <taxon>Sporocadaceae</taxon>
        <taxon>Pestalotiopsis</taxon>
    </lineage>
</organism>
<feature type="region of interest" description="Disordered" evidence="1">
    <location>
        <begin position="1"/>
        <end position="40"/>
    </location>
</feature>
<accession>W3X043</accession>
<dbReference type="KEGG" id="pfy:PFICI_10578"/>
<dbReference type="Pfam" id="PF11374">
    <property type="entry name" value="DUF3176"/>
    <property type="match status" value="1"/>
</dbReference>